<dbReference type="InterPro" id="IPR046347">
    <property type="entry name" value="bZIP_sf"/>
</dbReference>
<dbReference type="AlphaFoldDB" id="A0AAN6LSV7"/>
<protein>
    <recommendedName>
        <fullName evidence="7">BZIP domain-containing protein</fullName>
    </recommendedName>
</protein>
<feature type="compositionally biased region" description="Low complexity" evidence="6">
    <location>
        <begin position="233"/>
        <end position="245"/>
    </location>
</feature>
<evidence type="ECO:0000313" key="8">
    <source>
        <dbReference type="EMBL" id="KAK3201496.1"/>
    </source>
</evidence>
<feature type="region of interest" description="Disordered" evidence="6">
    <location>
        <begin position="1"/>
        <end position="36"/>
    </location>
</feature>
<name>A0AAN6LSV7_9PLEO</name>
<dbReference type="CDD" id="cd14687">
    <property type="entry name" value="bZIP_ATF2"/>
    <property type="match status" value="1"/>
</dbReference>
<proteinExistence type="predicted"/>
<evidence type="ECO:0000256" key="3">
    <source>
        <dbReference type="ARBA" id="ARBA00023163"/>
    </source>
</evidence>
<keyword evidence="5" id="KW-0175">Coiled coil</keyword>
<dbReference type="SUPFAM" id="SSF57959">
    <property type="entry name" value="Leucine zipper domain"/>
    <property type="match status" value="1"/>
</dbReference>
<evidence type="ECO:0000313" key="9">
    <source>
        <dbReference type="Proteomes" id="UP001280581"/>
    </source>
</evidence>
<keyword evidence="2" id="KW-0805">Transcription regulation</keyword>
<dbReference type="GO" id="GO:0005634">
    <property type="term" value="C:nucleus"/>
    <property type="evidence" value="ECO:0007669"/>
    <property type="project" value="UniProtKB-SubCell"/>
</dbReference>
<feature type="region of interest" description="Disordered" evidence="6">
    <location>
        <begin position="222"/>
        <end position="245"/>
    </location>
</feature>
<organism evidence="8 9">
    <name type="scientific">Pseudopithomyces chartarum</name>
    <dbReference type="NCBI Taxonomy" id="1892770"/>
    <lineage>
        <taxon>Eukaryota</taxon>
        <taxon>Fungi</taxon>
        <taxon>Dikarya</taxon>
        <taxon>Ascomycota</taxon>
        <taxon>Pezizomycotina</taxon>
        <taxon>Dothideomycetes</taxon>
        <taxon>Pleosporomycetidae</taxon>
        <taxon>Pleosporales</taxon>
        <taxon>Massarineae</taxon>
        <taxon>Didymosphaeriaceae</taxon>
        <taxon>Pseudopithomyces</taxon>
    </lineage>
</organism>
<reference evidence="8 9" key="1">
    <citation type="submission" date="2021-02" db="EMBL/GenBank/DDBJ databases">
        <title>Genome assembly of Pseudopithomyces chartarum.</title>
        <authorList>
            <person name="Jauregui R."/>
            <person name="Singh J."/>
            <person name="Voisey C."/>
        </authorList>
    </citation>
    <scope>NUCLEOTIDE SEQUENCE [LARGE SCALE GENOMIC DNA]</scope>
    <source>
        <strain evidence="8 9">AGR01</strain>
    </source>
</reference>
<comment type="caution">
    <text evidence="8">The sequence shown here is derived from an EMBL/GenBank/DDBJ whole genome shotgun (WGS) entry which is preliminary data.</text>
</comment>
<feature type="coiled-coil region" evidence="5">
    <location>
        <begin position="162"/>
        <end position="196"/>
    </location>
</feature>
<dbReference type="InterPro" id="IPR004827">
    <property type="entry name" value="bZIP"/>
</dbReference>
<evidence type="ECO:0000256" key="4">
    <source>
        <dbReference type="ARBA" id="ARBA00023242"/>
    </source>
</evidence>
<feature type="compositionally biased region" description="Polar residues" evidence="6">
    <location>
        <begin position="1"/>
        <end position="13"/>
    </location>
</feature>
<evidence type="ECO:0000256" key="5">
    <source>
        <dbReference type="SAM" id="Coils"/>
    </source>
</evidence>
<gene>
    <name evidence="8" type="ORF">GRF29_185g1105386</name>
</gene>
<comment type="subcellular location">
    <subcellularLocation>
        <location evidence="1">Nucleus</location>
    </subcellularLocation>
</comment>
<feature type="domain" description="BZIP" evidence="7">
    <location>
        <begin position="145"/>
        <end position="200"/>
    </location>
</feature>
<keyword evidence="3" id="KW-0804">Transcription</keyword>
<feature type="region of interest" description="Disordered" evidence="6">
    <location>
        <begin position="101"/>
        <end position="139"/>
    </location>
</feature>
<dbReference type="Gene3D" id="1.20.5.170">
    <property type="match status" value="1"/>
</dbReference>
<accession>A0AAN6LSV7</accession>
<dbReference type="GO" id="GO:0003700">
    <property type="term" value="F:DNA-binding transcription factor activity"/>
    <property type="evidence" value="ECO:0007669"/>
    <property type="project" value="InterPro"/>
</dbReference>
<feature type="compositionally biased region" description="Low complexity" evidence="6">
    <location>
        <begin position="23"/>
        <end position="36"/>
    </location>
</feature>
<dbReference type="Proteomes" id="UP001280581">
    <property type="component" value="Unassembled WGS sequence"/>
</dbReference>
<dbReference type="PROSITE" id="PS50217">
    <property type="entry name" value="BZIP"/>
    <property type="match status" value="1"/>
</dbReference>
<keyword evidence="9" id="KW-1185">Reference proteome</keyword>
<evidence type="ECO:0000259" key="7">
    <source>
        <dbReference type="PROSITE" id="PS50217"/>
    </source>
</evidence>
<sequence>MKPSNSSPMTATSGGFEHRMDLSGPPSLASYSDSSVYSARPSFTATNATSHKMQDSYPISPMQTRFEGDHPMYDANNGYSADRSLNSATYSTFGQWPGMAEQASPDHMHHRMSINSEGDSGPYTTGRRRKSENVEPGSARAIYLEKNRKAASKCRTKQKKQQEDLVEAARDQERRNKVLKSEVEILKSDLRDLMELVGAHNECPDTRLKRYVQLEADRLAARGDQSPVADILSPKSSSRSSGSPP</sequence>
<evidence type="ECO:0000256" key="1">
    <source>
        <dbReference type="ARBA" id="ARBA00004123"/>
    </source>
</evidence>
<dbReference type="EMBL" id="WVTA01000016">
    <property type="protein sequence ID" value="KAK3201496.1"/>
    <property type="molecule type" value="Genomic_DNA"/>
</dbReference>
<evidence type="ECO:0000256" key="6">
    <source>
        <dbReference type="SAM" id="MobiDB-lite"/>
    </source>
</evidence>
<keyword evidence="4" id="KW-0539">Nucleus</keyword>
<evidence type="ECO:0000256" key="2">
    <source>
        <dbReference type="ARBA" id="ARBA00023015"/>
    </source>
</evidence>
<dbReference type="PANTHER" id="PTHR19304">
    <property type="entry name" value="CYCLIC-AMP RESPONSE ELEMENT BINDING PROTEIN"/>
    <property type="match status" value="1"/>
</dbReference>
<dbReference type="InterPro" id="IPR051027">
    <property type="entry name" value="bZIP_transcription_factors"/>
</dbReference>